<protein>
    <submittedName>
        <fullName evidence="1">Uncharacterized protein</fullName>
    </submittedName>
</protein>
<reference evidence="1 2" key="1">
    <citation type="submission" date="2017-09" db="EMBL/GenBank/DDBJ databases">
        <title>Large-scale bioinformatics analysis of Bacillus genomes uncovers conserved roles of natural products in bacterial physiology.</title>
        <authorList>
            <consortium name="Agbiome Team Llc"/>
            <person name="Bleich R.M."/>
            <person name="Grubbs K.J."/>
            <person name="Santa Maria K.C."/>
            <person name="Allen S.E."/>
            <person name="Farag S."/>
            <person name="Shank E.A."/>
            <person name="Bowers A."/>
        </authorList>
    </citation>
    <scope>NUCLEOTIDE SEQUENCE [LARGE SCALE GENOMIC DNA]</scope>
    <source>
        <strain evidence="1 2">AFS085496</strain>
    </source>
</reference>
<proteinExistence type="predicted"/>
<name>A0A9X6WMJ6_BACTU</name>
<dbReference type="EMBL" id="NUVX01000032">
    <property type="protein sequence ID" value="PFJ38555.1"/>
    <property type="molecule type" value="Genomic_DNA"/>
</dbReference>
<organism evidence="1 2">
    <name type="scientific">Bacillus thuringiensis</name>
    <dbReference type="NCBI Taxonomy" id="1428"/>
    <lineage>
        <taxon>Bacteria</taxon>
        <taxon>Bacillati</taxon>
        <taxon>Bacillota</taxon>
        <taxon>Bacilli</taxon>
        <taxon>Bacillales</taxon>
        <taxon>Bacillaceae</taxon>
        <taxon>Bacillus</taxon>
        <taxon>Bacillus cereus group</taxon>
    </lineage>
</organism>
<gene>
    <name evidence="1" type="ORF">COJ15_17880</name>
</gene>
<accession>A0A9X6WMJ6</accession>
<sequence length="126" mass="14605">MKEWHEKIQLHTLLRMGLKAGILAAYDSQEIRETEKSIGIQMIIAINERNGTRKDTYGGGIPAVLHTALGIKLFNLRNGSEYSFYTLKYKGMEYSHMFGYSRSCFYVQPVYSMHNIGYLLCYFEML</sequence>
<comment type="caution">
    <text evidence="1">The sequence shown here is derived from an EMBL/GenBank/DDBJ whole genome shotgun (WGS) entry which is preliminary data.</text>
</comment>
<evidence type="ECO:0000313" key="1">
    <source>
        <dbReference type="EMBL" id="PFJ38555.1"/>
    </source>
</evidence>
<evidence type="ECO:0000313" key="2">
    <source>
        <dbReference type="Proteomes" id="UP000224003"/>
    </source>
</evidence>
<dbReference type="AlphaFoldDB" id="A0A9X6WMJ6"/>
<dbReference type="PROSITE" id="PS50890">
    <property type="entry name" value="PUA"/>
    <property type="match status" value="1"/>
</dbReference>
<dbReference type="RefSeq" id="WP_098516670.1">
    <property type="nucleotide sequence ID" value="NZ_NUVX01000032.1"/>
</dbReference>
<dbReference type="Proteomes" id="UP000224003">
    <property type="component" value="Unassembled WGS sequence"/>
</dbReference>